<dbReference type="AlphaFoldDB" id="A0A803MRZ3"/>
<reference evidence="6" key="2">
    <citation type="submission" date="2021-03" db="UniProtKB">
        <authorList>
            <consortium name="EnsemblPlants"/>
        </authorList>
    </citation>
    <scope>IDENTIFICATION</scope>
</reference>
<keyword evidence="3" id="KW-0804">Transcription</keyword>
<dbReference type="GO" id="GO:0016602">
    <property type="term" value="C:CCAAT-binding factor complex"/>
    <property type="evidence" value="ECO:0007669"/>
    <property type="project" value="InterPro"/>
</dbReference>
<evidence type="ECO:0000256" key="2">
    <source>
        <dbReference type="ARBA" id="ARBA00023015"/>
    </source>
</evidence>
<evidence type="ECO:0000313" key="7">
    <source>
        <dbReference type="Proteomes" id="UP000596660"/>
    </source>
</evidence>
<sequence>MKKALVATIQECVLEFISFITGETSDKCQKEKRKTINGDDLLWAMKTLGLEEYVEPLKVYLHKYRELEGETMTVFGERLDEKDLLVHGVMEYEGGFTNIFNDVAEDLNASHLKMYLGYDETTFDPFISLLVQYGMIHIYCEREVTAILEPNCVADYIFDEELYVGSKMSFTVLLQHDDEDTFKSHEKAKNIDKDYEEELKQIKRVVENKRKQPKEIDSEYEDSTDLDSLDDASDEEDCRLRDELPSSTQPLTQLQQKGKKQKPLQTAAGFSISEPRRQAAY</sequence>
<dbReference type="SUPFAM" id="SSF47113">
    <property type="entry name" value="Histone-fold"/>
    <property type="match status" value="1"/>
</dbReference>
<dbReference type="GO" id="GO:0000978">
    <property type="term" value="F:RNA polymerase II cis-regulatory region sequence-specific DNA binding"/>
    <property type="evidence" value="ECO:0007669"/>
    <property type="project" value="TreeGrafter"/>
</dbReference>
<organism evidence="6 7">
    <name type="scientific">Chenopodium quinoa</name>
    <name type="common">Quinoa</name>
    <dbReference type="NCBI Taxonomy" id="63459"/>
    <lineage>
        <taxon>Eukaryota</taxon>
        <taxon>Viridiplantae</taxon>
        <taxon>Streptophyta</taxon>
        <taxon>Embryophyta</taxon>
        <taxon>Tracheophyta</taxon>
        <taxon>Spermatophyta</taxon>
        <taxon>Magnoliopsida</taxon>
        <taxon>eudicotyledons</taxon>
        <taxon>Gunneridae</taxon>
        <taxon>Pentapetalae</taxon>
        <taxon>Caryophyllales</taxon>
        <taxon>Chenopodiaceae</taxon>
        <taxon>Chenopodioideae</taxon>
        <taxon>Atripliceae</taxon>
        <taxon>Chenopodium</taxon>
    </lineage>
</organism>
<evidence type="ECO:0000313" key="6">
    <source>
        <dbReference type="EnsemblPlants" id="AUR62034044-RA:cds"/>
    </source>
</evidence>
<dbReference type="InterPro" id="IPR009072">
    <property type="entry name" value="Histone-fold"/>
</dbReference>
<dbReference type="GO" id="GO:0001228">
    <property type="term" value="F:DNA-binding transcription activator activity, RNA polymerase II-specific"/>
    <property type="evidence" value="ECO:0007669"/>
    <property type="project" value="InterPro"/>
</dbReference>
<keyword evidence="7" id="KW-1185">Reference proteome</keyword>
<reference evidence="6" key="1">
    <citation type="journal article" date="2017" name="Nature">
        <title>The genome of Chenopodium quinoa.</title>
        <authorList>
            <person name="Jarvis D.E."/>
            <person name="Ho Y.S."/>
            <person name="Lightfoot D.J."/>
            <person name="Schmoeckel S.M."/>
            <person name="Li B."/>
            <person name="Borm T.J.A."/>
            <person name="Ohyanagi H."/>
            <person name="Mineta K."/>
            <person name="Michell C.T."/>
            <person name="Saber N."/>
            <person name="Kharbatia N.M."/>
            <person name="Rupper R.R."/>
            <person name="Sharp A.R."/>
            <person name="Dally N."/>
            <person name="Boughton B.A."/>
            <person name="Woo Y.H."/>
            <person name="Gao G."/>
            <person name="Schijlen E.G.W.M."/>
            <person name="Guo X."/>
            <person name="Momin A.A."/>
            <person name="Negrao S."/>
            <person name="Al-Babili S."/>
            <person name="Gehring C."/>
            <person name="Roessner U."/>
            <person name="Jung C."/>
            <person name="Murphy K."/>
            <person name="Arold S.T."/>
            <person name="Gojobori T."/>
            <person name="van der Linden C.G."/>
            <person name="van Loo E.N."/>
            <person name="Jellen E.N."/>
            <person name="Maughan P.J."/>
            <person name="Tester M."/>
        </authorList>
    </citation>
    <scope>NUCLEOTIDE SEQUENCE [LARGE SCALE GENOMIC DNA]</scope>
    <source>
        <strain evidence="6">cv. PI 614886</strain>
    </source>
</reference>
<dbReference type="PRINTS" id="PR00615">
    <property type="entry name" value="CCAATSUBUNTA"/>
</dbReference>
<keyword evidence="2" id="KW-0805">Transcription regulation</keyword>
<dbReference type="Pfam" id="PF00808">
    <property type="entry name" value="CBFD_NFYB_HMF"/>
    <property type="match status" value="1"/>
</dbReference>
<dbReference type="InterPro" id="IPR003958">
    <property type="entry name" value="CBFA_NFYB_domain"/>
</dbReference>
<evidence type="ECO:0000259" key="5">
    <source>
        <dbReference type="Pfam" id="PF00808"/>
    </source>
</evidence>
<name>A0A803MRZ3_CHEQI</name>
<comment type="similarity">
    <text evidence="1">Belongs to the NFYB/HAP3 subunit family.</text>
</comment>
<evidence type="ECO:0000256" key="3">
    <source>
        <dbReference type="ARBA" id="ARBA00023163"/>
    </source>
</evidence>
<evidence type="ECO:0000256" key="4">
    <source>
        <dbReference type="SAM" id="MobiDB-lite"/>
    </source>
</evidence>
<protein>
    <recommendedName>
        <fullName evidence="5">Transcription factor CBF/NF-Y/archaeal histone domain-containing protein</fullName>
    </recommendedName>
</protein>
<dbReference type="PANTHER" id="PTHR11064:SF189">
    <property type="entry name" value="NUCLEAR TRANSCRIPTION FACTOR Y SUBUNIT B-2"/>
    <property type="match status" value="1"/>
</dbReference>
<feature type="domain" description="Transcription factor CBF/NF-Y/archaeal histone" evidence="5">
    <location>
        <begin position="7"/>
        <end position="45"/>
    </location>
</feature>
<feature type="compositionally biased region" description="Acidic residues" evidence="4">
    <location>
        <begin position="218"/>
        <end position="237"/>
    </location>
</feature>
<accession>A0A803MRZ3</accession>
<evidence type="ECO:0000256" key="1">
    <source>
        <dbReference type="ARBA" id="ARBA00009053"/>
    </source>
</evidence>
<dbReference type="Gramene" id="AUR62034044-RA">
    <property type="protein sequence ID" value="AUR62034044-RA:cds"/>
    <property type="gene ID" value="AUR62034044"/>
</dbReference>
<dbReference type="CDD" id="cd22907">
    <property type="entry name" value="HFD_NFYB"/>
    <property type="match status" value="1"/>
</dbReference>
<dbReference type="GO" id="GO:0046982">
    <property type="term" value="F:protein heterodimerization activity"/>
    <property type="evidence" value="ECO:0007669"/>
    <property type="project" value="InterPro"/>
</dbReference>
<dbReference type="InterPro" id="IPR027113">
    <property type="entry name" value="Transc_fact_NFYB/HAP3"/>
</dbReference>
<feature type="region of interest" description="Disordered" evidence="4">
    <location>
        <begin position="210"/>
        <end position="281"/>
    </location>
</feature>
<dbReference type="EnsemblPlants" id="AUR62034044-RA">
    <property type="protein sequence ID" value="AUR62034044-RA:cds"/>
    <property type="gene ID" value="AUR62034044"/>
</dbReference>
<proteinExistence type="inferred from homology"/>
<dbReference type="Proteomes" id="UP000596660">
    <property type="component" value="Unplaced"/>
</dbReference>
<dbReference type="PANTHER" id="PTHR11064">
    <property type="entry name" value="CCAAT-BINDING TRANSCRIPTION FACTOR-RELATED"/>
    <property type="match status" value="1"/>
</dbReference>
<dbReference type="Gene3D" id="1.10.20.10">
    <property type="entry name" value="Histone, subunit A"/>
    <property type="match status" value="1"/>
</dbReference>